<feature type="transmembrane region" description="Helical" evidence="1">
    <location>
        <begin position="17"/>
        <end position="39"/>
    </location>
</feature>
<accession>A0A370QGH3</accession>
<organism evidence="2 3">
    <name type="scientific">Marinirhabdus gelatinilytica</name>
    <dbReference type="NCBI Taxonomy" id="1703343"/>
    <lineage>
        <taxon>Bacteria</taxon>
        <taxon>Pseudomonadati</taxon>
        <taxon>Bacteroidota</taxon>
        <taxon>Flavobacteriia</taxon>
        <taxon>Flavobacteriales</taxon>
        <taxon>Flavobacteriaceae</taxon>
    </lineage>
</organism>
<keyword evidence="3" id="KW-1185">Reference proteome</keyword>
<name>A0A370QGH3_9FLAO</name>
<proteinExistence type="predicted"/>
<keyword evidence="1" id="KW-0812">Transmembrane</keyword>
<evidence type="ECO:0000313" key="3">
    <source>
        <dbReference type="Proteomes" id="UP000255317"/>
    </source>
</evidence>
<protein>
    <submittedName>
        <fullName evidence="2">Uncharacterized protein</fullName>
    </submittedName>
</protein>
<evidence type="ECO:0000313" key="2">
    <source>
        <dbReference type="EMBL" id="RDK87389.1"/>
    </source>
</evidence>
<keyword evidence="1" id="KW-0472">Membrane</keyword>
<reference evidence="2 3" key="1">
    <citation type="submission" date="2018-07" db="EMBL/GenBank/DDBJ databases">
        <title>Genomic Encyclopedia of Type Strains, Phase IV (KMG-IV): sequencing the most valuable type-strain genomes for metagenomic binning, comparative biology and taxonomic classification.</title>
        <authorList>
            <person name="Goeker M."/>
        </authorList>
    </citation>
    <scope>NUCLEOTIDE SEQUENCE [LARGE SCALE GENOMIC DNA]</scope>
    <source>
        <strain evidence="2 3">DSM 101478</strain>
    </source>
</reference>
<dbReference type="EMBL" id="QRAO01000002">
    <property type="protein sequence ID" value="RDK87389.1"/>
    <property type="molecule type" value="Genomic_DNA"/>
</dbReference>
<comment type="caution">
    <text evidence="2">The sequence shown here is derived from an EMBL/GenBank/DDBJ whole genome shotgun (WGS) entry which is preliminary data.</text>
</comment>
<dbReference type="Proteomes" id="UP000255317">
    <property type="component" value="Unassembled WGS sequence"/>
</dbReference>
<dbReference type="RefSeq" id="WP_262510543.1">
    <property type="nucleotide sequence ID" value="NZ_QRAO01000002.1"/>
</dbReference>
<gene>
    <name evidence="2" type="ORF">C8D94_102576</name>
</gene>
<sequence>MENKENDPKKDGGLKNLLVPLLLFVGVSVAAFLITYFILNALK</sequence>
<keyword evidence="1" id="KW-1133">Transmembrane helix</keyword>
<evidence type="ECO:0000256" key="1">
    <source>
        <dbReference type="SAM" id="Phobius"/>
    </source>
</evidence>
<dbReference type="AlphaFoldDB" id="A0A370QGH3"/>